<evidence type="ECO:0000256" key="2">
    <source>
        <dbReference type="ARBA" id="ARBA00022491"/>
    </source>
</evidence>
<keyword evidence="5" id="KW-0804">Transcription</keyword>
<dbReference type="InterPro" id="IPR036388">
    <property type="entry name" value="WH-like_DNA-bd_sf"/>
</dbReference>
<dbReference type="InterPro" id="IPR036390">
    <property type="entry name" value="WH_DNA-bd_sf"/>
</dbReference>
<evidence type="ECO:0000259" key="7">
    <source>
        <dbReference type="PROSITE" id="PS51000"/>
    </source>
</evidence>
<dbReference type="GO" id="GO:0003677">
    <property type="term" value="F:DNA binding"/>
    <property type="evidence" value="ECO:0007669"/>
    <property type="project" value="UniProtKB-KW"/>
</dbReference>
<name>A0A1S8KNK5_9LACT</name>
<dbReference type="Pfam" id="PF08220">
    <property type="entry name" value="HTH_DeoR"/>
    <property type="match status" value="1"/>
</dbReference>
<comment type="caution">
    <text evidence="8">The sequence shown here is derived from an EMBL/GenBank/DDBJ whole genome shotgun (WGS) entry which is preliminary data.</text>
</comment>
<dbReference type="InterPro" id="IPR001034">
    <property type="entry name" value="DeoR_HTH"/>
</dbReference>
<feature type="domain" description="HTH deoR-type" evidence="7">
    <location>
        <begin position="3"/>
        <end position="58"/>
    </location>
</feature>
<proteinExistence type="predicted"/>
<dbReference type="InterPro" id="IPR014036">
    <property type="entry name" value="DeoR-like_C"/>
</dbReference>
<dbReference type="SMART" id="SM01134">
    <property type="entry name" value="DeoRC"/>
    <property type="match status" value="1"/>
</dbReference>
<dbReference type="InterPro" id="IPR018356">
    <property type="entry name" value="Tscrpt_reg_HTH_DeoR_CS"/>
</dbReference>
<reference evidence="8 9" key="1">
    <citation type="submission" date="2017-01" db="EMBL/GenBank/DDBJ databases">
        <title>Complete Genome Sequence of Dolosigranulum pigrum isolated from a Patient with interstitial lung disease.</title>
        <authorList>
            <person name="Mukhopadhyay R."/>
            <person name="Joaquin J."/>
            <person name="Hogue R."/>
            <person name="Fitzgerald S."/>
            <person name="Jospin G."/>
            <person name="Eisen J.A."/>
            <person name="Chaturvedi V."/>
        </authorList>
    </citation>
    <scope>NUCLEOTIDE SEQUENCE [LARGE SCALE GENOMIC DNA]</scope>
    <source>
        <strain evidence="8 9">15S00348</strain>
    </source>
</reference>
<dbReference type="PROSITE" id="PS51000">
    <property type="entry name" value="HTH_DEOR_2"/>
    <property type="match status" value="1"/>
</dbReference>
<dbReference type="SMART" id="SM00420">
    <property type="entry name" value="HTH_DEOR"/>
    <property type="match status" value="1"/>
</dbReference>
<dbReference type="SUPFAM" id="SSF100950">
    <property type="entry name" value="NagB/RpiA/CoA transferase-like"/>
    <property type="match status" value="1"/>
</dbReference>
<keyword evidence="2" id="KW-0678">Repressor</keyword>
<dbReference type="Pfam" id="PF00455">
    <property type="entry name" value="DeoRC"/>
    <property type="match status" value="1"/>
</dbReference>
<comment type="function">
    <text evidence="6">Repressor of the lactose catabolism operon. Galactose-6-phosphate is the inducer.</text>
</comment>
<gene>
    <name evidence="8" type="ORF">BWX42_05880</name>
</gene>
<keyword evidence="3" id="KW-0805">Transcription regulation</keyword>
<evidence type="ECO:0000313" key="9">
    <source>
        <dbReference type="Proteomes" id="UP000190409"/>
    </source>
</evidence>
<evidence type="ECO:0000313" key="8">
    <source>
        <dbReference type="EMBL" id="OOL81318.1"/>
    </source>
</evidence>
<protein>
    <recommendedName>
        <fullName evidence="1">Lactose phosphotransferase system repressor</fullName>
    </recommendedName>
</protein>
<dbReference type="InterPro" id="IPR037171">
    <property type="entry name" value="NagB/RpiA_transferase-like"/>
</dbReference>
<evidence type="ECO:0000256" key="3">
    <source>
        <dbReference type="ARBA" id="ARBA00023015"/>
    </source>
</evidence>
<dbReference type="RefSeq" id="WP_077862774.1">
    <property type="nucleotide sequence ID" value="NZ_CP040423.1"/>
</dbReference>
<dbReference type="PROSITE" id="PS00894">
    <property type="entry name" value="HTH_DEOR_1"/>
    <property type="match status" value="1"/>
</dbReference>
<evidence type="ECO:0000256" key="4">
    <source>
        <dbReference type="ARBA" id="ARBA00023125"/>
    </source>
</evidence>
<keyword evidence="4" id="KW-0238">DNA-binding</keyword>
<sequence>MIKEERLNFIVEELDKKDIVRVSDITKQLDVTDMTIRRDLQDLESRGALIRVHGGAKKVPDTSHNELSHSDKVNVNIEAKEQIAQKIAAEIKTNDTVFLGAGTTIELTHKYLNVDKVKIITNSFYLFNQLKTKSNIELILIGGSFREITGCFVGTIANDFIQGIHVQKAFIGVNGITEQGMYTAHESEGLTQQLVFNNATTRYIIADHSKFNRKDFYHFFTLEDADYIITDNQIEDSLVKHYQSIIDII</sequence>
<dbReference type="Gene3D" id="3.40.50.1360">
    <property type="match status" value="1"/>
</dbReference>
<dbReference type="SUPFAM" id="SSF46785">
    <property type="entry name" value="Winged helix' DNA-binding domain"/>
    <property type="match status" value="1"/>
</dbReference>
<dbReference type="PANTHER" id="PTHR30363:SF4">
    <property type="entry name" value="GLYCEROL-3-PHOSPHATE REGULON REPRESSOR"/>
    <property type="match status" value="1"/>
</dbReference>
<organism evidence="8 9">
    <name type="scientific">Dolosigranulum pigrum</name>
    <dbReference type="NCBI Taxonomy" id="29394"/>
    <lineage>
        <taxon>Bacteria</taxon>
        <taxon>Bacillati</taxon>
        <taxon>Bacillota</taxon>
        <taxon>Bacilli</taxon>
        <taxon>Lactobacillales</taxon>
        <taxon>Carnobacteriaceae</taxon>
        <taxon>Dolosigranulum</taxon>
    </lineage>
</organism>
<dbReference type="PRINTS" id="PR00037">
    <property type="entry name" value="HTHLACR"/>
</dbReference>
<dbReference type="GO" id="GO:0003700">
    <property type="term" value="F:DNA-binding transcription factor activity"/>
    <property type="evidence" value="ECO:0007669"/>
    <property type="project" value="InterPro"/>
</dbReference>
<evidence type="ECO:0000256" key="1">
    <source>
        <dbReference type="ARBA" id="ARBA00021390"/>
    </source>
</evidence>
<dbReference type="EMBL" id="MUYF01000003">
    <property type="protein sequence ID" value="OOL81318.1"/>
    <property type="molecule type" value="Genomic_DNA"/>
</dbReference>
<evidence type="ECO:0000256" key="6">
    <source>
        <dbReference type="ARBA" id="ARBA00024937"/>
    </source>
</evidence>
<dbReference type="Gene3D" id="1.10.10.10">
    <property type="entry name" value="Winged helix-like DNA-binding domain superfamily/Winged helix DNA-binding domain"/>
    <property type="match status" value="1"/>
</dbReference>
<dbReference type="InterPro" id="IPR050313">
    <property type="entry name" value="Carb_Metab_HTH_regulators"/>
</dbReference>
<dbReference type="Proteomes" id="UP000190409">
    <property type="component" value="Unassembled WGS sequence"/>
</dbReference>
<accession>A0A1S8KNK5</accession>
<dbReference type="PANTHER" id="PTHR30363">
    <property type="entry name" value="HTH-TYPE TRANSCRIPTIONAL REGULATOR SRLR-RELATED"/>
    <property type="match status" value="1"/>
</dbReference>
<dbReference type="AlphaFoldDB" id="A0A1S8KNK5"/>
<evidence type="ECO:0000256" key="5">
    <source>
        <dbReference type="ARBA" id="ARBA00023163"/>
    </source>
</evidence>